<keyword evidence="6" id="KW-0813">Transport</keyword>
<keyword evidence="4" id="KW-0472">Membrane</keyword>
<dbReference type="InterPro" id="IPR021134">
    <property type="entry name" value="Bestrophin-like"/>
</dbReference>
<evidence type="ECO:0000256" key="5">
    <source>
        <dbReference type="ARBA" id="ARBA00034769"/>
    </source>
</evidence>
<keyword evidence="7" id="KW-1185">Reference proteome</keyword>
<keyword evidence="6" id="KW-0869">Chloride channel</keyword>
<dbReference type="GO" id="GO:0005886">
    <property type="term" value="C:plasma membrane"/>
    <property type="evidence" value="ECO:0007669"/>
    <property type="project" value="UniProtKB-SubCell"/>
</dbReference>
<evidence type="ECO:0000313" key="8">
    <source>
        <dbReference type="WBParaSite" id="PSAMB.scaffold12413size2777.g34863.t1"/>
    </source>
</evidence>
<keyword evidence="6" id="KW-0406">Ion transport</keyword>
<dbReference type="GO" id="GO:0034707">
    <property type="term" value="C:chloride channel complex"/>
    <property type="evidence" value="ECO:0007669"/>
    <property type="project" value="UniProtKB-KW"/>
</dbReference>
<keyword evidence="6" id="KW-1003">Cell membrane</keyword>
<organism evidence="7 8">
    <name type="scientific">Plectus sambesii</name>
    <dbReference type="NCBI Taxonomy" id="2011161"/>
    <lineage>
        <taxon>Eukaryota</taxon>
        <taxon>Metazoa</taxon>
        <taxon>Ecdysozoa</taxon>
        <taxon>Nematoda</taxon>
        <taxon>Chromadorea</taxon>
        <taxon>Plectida</taxon>
        <taxon>Plectina</taxon>
        <taxon>Plectoidea</taxon>
        <taxon>Plectidae</taxon>
        <taxon>Plectus</taxon>
    </lineage>
</organism>
<evidence type="ECO:0000256" key="1">
    <source>
        <dbReference type="ARBA" id="ARBA00004370"/>
    </source>
</evidence>
<reference evidence="8" key="1">
    <citation type="submission" date="2022-11" db="UniProtKB">
        <authorList>
            <consortium name="WormBaseParasite"/>
        </authorList>
    </citation>
    <scope>IDENTIFICATION</scope>
</reference>
<dbReference type="GO" id="GO:0005254">
    <property type="term" value="F:chloride channel activity"/>
    <property type="evidence" value="ECO:0007669"/>
    <property type="project" value="UniProtKB-KW"/>
</dbReference>
<evidence type="ECO:0000256" key="2">
    <source>
        <dbReference type="ARBA" id="ARBA00022692"/>
    </source>
</evidence>
<dbReference type="Pfam" id="PF01062">
    <property type="entry name" value="Bestrophin"/>
    <property type="match status" value="1"/>
</dbReference>
<evidence type="ECO:0000256" key="3">
    <source>
        <dbReference type="ARBA" id="ARBA00022989"/>
    </source>
</evidence>
<name>A0A914UT86_9BILA</name>
<dbReference type="WBParaSite" id="PSAMB.scaffold12413size2777.g34863.t1">
    <property type="protein sequence ID" value="PSAMB.scaffold12413size2777.g34863.t1"/>
    <property type="gene ID" value="PSAMB.scaffold12413size2777.g34863"/>
</dbReference>
<comment type="subcellular location">
    <subcellularLocation>
        <location evidence="6">Cell membrane</location>
        <topology evidence="6">Multi-pass membrane protein</topology>
    </subcellularLocation>
    <subcellularLocation>
        <location evidence="1">Membrane</location>
    </subcellularLocation>
</comment>
<protein>
    <recommendedName>
        <fullName evidence="6">Bestrophin homolog</fullName>
    </recommendedName>
</protein>
<comment type="similarity">
    <text evidence="5 6">Belongs to the anion channel-forming bestrophin (TC 1.A.46) family. Calcium-sensitive chloride channel subfamily.</text>
</comment>
<evidence type="ECO:0000256" key="4">
    <source>
        <dbReference type="ARBA" id="ARBA00023136"/>
    </source>
</evidence>
<accession>A0A914UT86</accession>
<keyword evidence="6" id="KW-0868">Chloride</keyword>
<dbReference type="PANTHER" id="PTHR10736">
    <property type="entry name" value="BESTROPHIN"/>
    <property type="match status" value="1"/>
</dbReference>
<dbReference type="AlphaFoldDB" id="A0A914UT86"/>
<proteinExistence type="inferred from homology"/>
<keyword evidence="3" id="KW-1133">Transmembrane helix</keyword>
<sequence>MYILLSLLYRLALTDYQRQIFEDVVSFCYKYADQIPLTFMLGFYVSLVITRWWDMLCNIGWVD</sequence>
<evidence type="ECO:0000313" key="7">
    <source>
        <dbReference type="Proteomes" id="UP000887566"/>
    </source>
</evidence>
<evidence type="ECO:0000256" key="6">
    <source>
        <dbReference type="RuleBase" id="RU363126"/>
    </source>
</evidence>
<keyword evidence="6" id="KW-0407">Ion channel</keyword>
<comment type="function">
    <text evidence="6">Forms chloride channels.</text>
</comment>
<dbReference type="Proteomes" id="UP000887566">
    <property type="component" value="Unplaced"/>
</dbReference>
<keyword evidence="2" id="KW-0812">Transmembrane</keyword>
<dbReference type="PANTHER" id="PTHR10736:SF0">
    <property type="entry name" value="BESTROPHIN HOMOLOG"/>
    <property type="match status" value="1"/>
</dbReference>
<dbReference type="InterPro" id="IPR000615">
    <property type="entry name" value="Bestrophin"/>
</dbReference>